<dbReference type="EMBL" id="MDEN01000049">
    <property type="protein sequence ID" value="OCX25485.1"/>
    <property type="molecule type" value="Genomic_DNA"/>
</dbReference>
<gene>
    <name evidence="2" type="ORF">BBI10_01990</name>
</gene>
<feature type="region of interest" description="Disordered" evidence="1">
    <location>
        <begin position="83"/>
        <end position="102"/>
    </location>
</feature>
<reference evidence="2 3" key="1">
    <citation type="submission" date="2016-08" db="EMBL/GenBank/DDBJ databases">
        <title>Whole genome sequence of Pseudomonas graminis strain UASWS1507, a potential biological control agent for agriculture.</title>
        <authorList>
            <person name="Crovadore J."/>
            <person name="Calmin G."/>
            <person name="Chablais R."/>
            <person name="Cochard B."/>
            <person name="Lefort F."/>
        </authorList>
    </citation>
    <scope>NUCLEOTIDE SEQUENCE [LARGE SCALE GENOMIC DNA]</scope>
    <source>
        <strain evidence="2 3">UASWS1507</strain>
    </source>
</reference>
<dbReference type="AlphaFoldDB" id="A0A1C2EET6"/>
<organism evidence="2 3">
    <name type="scientific">Pseudomonas graminis</name>
    <dbReference type="NCBI Taxonomy" id="158627"/>
    <lineage>
        <taxon>Bacteria</taxon>
        <taxon>Pseudomonadati</taxon>
        <taxon>Pseudomonadota</taxon>
        <taxon>Gammaproteobacteria</taxon>
        <taxon>Pseudomonadales</taxon>
        <taxon>Pseudomonadaceae</taxon>
        <taxon>Pseudomonas</taxon>
    </lineage>
</organism>
<dbReference type="Proteomes" id="UP000095143">
    <property type="component" value="Unassembled WGS sequence"/>
</dbReference>
<sequence length="122" mass="13781">MSRVVQIENEISISESAIDKMKMDEELMALVEFEDKLIALLNDRNVPVVDILDMLARYPATPKELGKRIARLVRLFTPNNIKEGTGNRLLDGNSSKSADSSLTVRDEWNQNFGSKSLDEWLA</sequence>
<evidence type="ECO:0000313" key="3">
    <source>
        <dbReference type="Proteomes" id="UP000095143"/>
    </source>
</evidence>
<evidence type="ECO:0000256" key="1">
    <source>
        <dbReference type="SAM" id="MobiDB-lite"/>
    </source>
</evidence>
<accession>A0A1C2EET6</accession>
<protein>
    <submittedName>
        <fullName evidence="2">Uncharacterized protein</fullName>
    </submittedName>
</protein>
<proteinExistence type="predicted"/>
<evidence type="ECO:0000313" key="2">
    <source>
        <dbReference type="EMBL" id="OCX25485.1"/>
    </source>
</evidence>
<comment type="caution">
    <text evidence="2">The sequence shown here is derived from an EMBL/GenBank/DDBJ whole genome shotgun (WGS) entry which is preliminary data.</text>
</comment>
<feature type="compositionally biased region" description="Polar residues" evidence="1">
    <location>
        <begin position="92"/>
        <end position="102"/>
    </location>
</feature>
<name>A0A1C2EET6_9PSED</name>